<sequence>MIVRSINNYPHIKVLCRFFNSLSNTVELRDDETLAVTSGEFNGLTFAFEMGVCNVSTCNGSICFDFGKGFDTEALMQGLVKHHIIKCVELS</sequence>
<dbReference type="RefSeq" id="WP_078349414.1">
    <property type="nucleotide sequence ID" value="NZ_MBTF01000023.1"/>
</dbReference>
<accession>A0A1S9PDP7</accession>
<comment type="caution">
    <text evidence="1">The sequence shown here is derived from an EMBL/GenBank/DDBJ whole genome shotgun (WGS) entry which is preliminary data.</text>
</comment>
<evidence type="ECO:0000313" key="1">
    <source>
        <dbReference type="EMBL" id="OOQ58708.1"/>
    </source>
</evidence>
<organism evidence="1 2">
    <name type="scientific">Mucilaginibacter pedocola</name>
    <dbReference type="NCBI Taxonomy" id="1792845"/>
    <lineage>
        <taxon>Bacteria</taxon>
        <taxon>Pseudomonadati</taxon>
        <taxon>Bacteroidota</taxon>
        <taxon>Sphingobacteriia</taxon>
        <taxon>Sphingobacteriales</taxon>
        <taxon>Sphingobacteriaceae</taxon>
        <taxon>Mucilaginibacter</taxon>
    </lineage>
</organism>
<dbReference type="EMBL" id="MBTF01000023">
    <property type="protein sequence ID" value="OOQ58708.1"/>
    <property type="molecule type" value="Genomic_DNA"/>
</dbReference>
<name>A0A1S9PDP7_9SPHI</name>
<evidence type="ECO:0000313" key="2">
    <source>
        <dbReference type="Proteomes" id="UP000189739"/>
    </source>
</evidence>
<gene>
    <name evidence="1" type="ORF">BC343_08570</name>
</gene>
<keyword evidence="2" id="KW-1185">Reference proteome</keyword>
<dbReference type="OrthoDB" id="796558at2"/>
<protein>
    <submittedName>
        <fullName evidence="1">Uncharacterized protein</fullName>
    </submittedName>
</protein>
<dbReference type="AlphaFoldDB" id="A0A1S9PDP7"/>
<dbReference type="STRING" id="1792845.BC343_08570"/>
<dbReference type="Proteomes" id="UP000189739">
    <property type="component" value="Unassembled WGS sequence"/>
</dbReference>
<reference evidence="1 2" key="1">
    <citation type="submission" date="2016-07" db="EMBL/GenBank/DDBJ databases">
        <title>Genomic analysis of zinc-resistant bacterium Mucilaginibacter pedocola TBZ30.</title>
        <authorList>
            <person name="Huang J."/>
            <person name="Tang J."/>
        </authorList>
    </citation>
    <scope>NUCLEOTIDE SEQUENCE [LARGE SCALE GENOMIC DNA]</scope>
    <source>
        <strain evidence="1 2">TBZ30</strain>
    </source>
</reference>
<proteinExistence type="predicted"/>